<name>A0ABW2LRG4_9PSEU</name>
<dbReference type="RefSeq" id="WP_380673005.1">
    <property type="nucleotide sequence ID" value="NZ_JBHTCJ010000020.1"/>
</dbReference>
<dbReference type="InterPro" id="IPR051448">
    <property type="entry name" value="CdaR-like_regulators"/>
</dbReference>
<feature type="region of interest" description="Disordered" evidence="2">
    <location>
        <begin position="10"/>
        <end position="36"/>
    </location>
</feature>
<feature type="domain" description="CdaR GGDEF-like" evidence="4">
    <location>
        <begin position="52"/>
        <end position="156"/>
    </location>
</feature>
<dbReference type="InterPro" id="IPR009057">
    <property type="entry name" value="Homeodomain-like_sf"/>
</dbReference>
<proteinExistence type="inferred from homology"/>
<dbReference type="SUPFAM" id="SSF46689">
    <property type="entry name" value="Homeodomain-like"/>
    <property type="match status" value="1"/>
</dbReference>
<protein>
    <submittedName>
        <fullName evidence="5">PucR family transcriptional regulator</fullName>
    </submittedName>
</protein>
<dbReference type="PANTHER" id="PTHR33744:SF1">
    <property type="entry name" value="DNA-BINDING TRANSCRIPTIONAL ACTIVATOR ADER"/>
    <property type="match status" value="1"/>
</dbReference>
<dbReference type="Proteomes" id="UP001596504">
    <property type="component" value="Unassembled WGS sequence"/>
</dbReference>
<reference evidence="6" key="1">
    <citation type="journal article" date="2019" name="Int. J. Syst. Evol. Microbiol.">
        <title>The Global Catalogue of Microorganisms (GCM) 10K type strain sequencing project: providing services to taxonomists for standard genome sequencing and annotation.</title>
        <authorList>
            <consortium name="The Broad Institute Genomics Platform"/>
            <consortium name="The Broad Institute Genome Sequencing Center for Infectious Disease"/>
            <person name="Wu L."/>
            <person name="Ma J."/>
        </authorList>
    </citation>
    <scope>NUCLEOTIDE SEQUENCE [LARGE SCALE GENOMIC DNA]</scope>
    <source>
        <strain evidence="6">WLHS5</strain>
    </source>
</reference>
<dbReference type="InterPro" id="IPR041522">
    <property type="entry name" value="CdaR_GGDEF"/>
</dbReference>
<feature type="compositionally biased region" description="Basic and acidic residues" evidence="2">
    <location>
        <begin position="17"/>
        <end position="36"/>
    </location>
</feature>
<dbReference type="Pfam" id="PF13556">
    <property type="entry name" value="HTH_30"/>
    <property type="match status" value="1"/>
</dbReference>
<sequence>MFEPTGRFVAFAPTRPVEGRSAEDSGAARREAQRGGRDAALERLLRAEGAPAARRAAGALHLPERGRYVCLAAPVAPGEANPLRGAGEALERRGMTARWARQQRVVAGLVLLGEAVRESLVAEVDPLVNCRAAVSPVVDDLGEVPAAHRLALAAARSLHRPRLVTADDRLPEALLLANPDLTERFPEMTLGALLELPQREREPLLGTLEALLRCNGSATHAAKRLYCHRNTVLYRLQRIESLTGRALSRSRDRLLLSLGLMTLRLSDAEQEAQP</sequence>
<feature type="domain" description="PucR C-terminal helix-turn-helix" evidence="3">
    <location>
        <begin position="204"/>
        <end position="260"/>
    </location>
</feature>
<dbReference type="InterPro" id="IPR025736">
    <property type="entry name" value="PucR_C-HTH_dom"/>
</dbReference>
<dbReference type="Gene3D" id="1.10.10.2840">
    <property type="entry name" value="PucR C-terminal helix-turn-helix domain"/>
    <property type="match status" value="1"/>
</dbReference>
<evidence type="ECO:0000259" key="3">
    <source>
        <dbReference type="Pfam" id="PF13556"/>
    </source>
</evidence>
<dbReference type="EMBL" id="JBHTCJ010000020">
    <property type="protein sequence ID" value="MFC7344832.1"/>
    <property type="molecule type" value="Genomic_DNA"/>
</dbReference>
<evidence type="ECO:0000313" key="6">
    <source>
        <dbReference type="Proteomes" id="UP001596504"/>
    </source>
</evidence>
<evidence type="ECO:0000256" key="2">
    <source>
        <dbReference type="SAM" id="MobiDB-lite"/>
    </source>
</evidence>
<evidence type="ECO:0000313" key="5">
    <source>
        <dbReference type="EMBL" id="MFC7344832.1"/>
    </source>
</evidence>
<evidence type="ECO:0000259" key="4">
    <source>
        <dbReference type="Pfam" id="PF17853"/>
    </source>
</evidence>
<comment type="caution">
    <text evidence="5">The sequence shown here is derived from an EMBL/GenBank/DDBJ whole genome shotgun (WGS) entry which is preliminary data.</text>
</comment>
<keyword evidence="6" id="KW-1185">Reference proteome</keyword>
<dbReference type="InterPro" id="IPR042070">
    <property type="entry name" value="PucR_C-HTH_sf"/>
</dbReference>
<comment type="similarity">
    <text evidence="1">Belongs to the CdaR family.</text>
</comment>
<dbReference type="PANTHER" id="PTHR33744">
    <property type="entry name" value="CARBOHYDRATE DIACID REGULATOR"/>
    <property type="match status" value="1"/>
</dbReference>
<evidence type="ECO:0000256" key="1">
    <source>
        <dbReference type="ARBA" id="ARBA00006754"/>
    </source>
</evidence>
<accession>A0ABW2LRG4</accession>
<organism evidence="5 6">
    <name type="scientific">Saccharopolyspora griseoalba</name>
    <dbReference type="NCBI Taxonomy" id="1431848"/>
    <lineage>
        <taxon>Bacteria</taxon>
        <taxon>Bacillati</taxon>
        <taxon>Actinomycetota</taxon>
        <taxon>Actinomycetes</taxon>
        <taxon>Pseudonocardiales</taxon>
        <taxon>Pseudonocardiaceae</taxon>
        <taxon>Saccharopolyspora</taxon>
    </lineage>
</organism>
<dbReference type="Pfam" id="PF17853">
    <property type="entry name" value="GGDEF_2"/>
    <property type="match status" value="1"/>
</dbReference>
<gene>
    <name evidence="5" type="ORF">ACFQRI_25770</name>
</gene>